<dbReference type="EMBL" id="SMKZ01000125">
    <property type="protein sequence ID" value="TDD93842.1"/>
    <property type="molecule type" value="Genomic_DNA"/>
</dbReference>
<keyword evidence="3" id="KW-0813">Transport</keyword>
<dbReference type="Pfam" id="PF00496">
    <property type="entry name" value="SBP_bac_5"/>
    <property type="match status" value="1"/>
</dbReference>
<dbReference type="Gene3D" id="3.40.190.10">
    <property type="entry name" value="Periplasmic binding protein-like II"/>
    <property type="match status" value="1"/>
</dbReference>
<feature type="domain" description="Solute-binding protein family 5" evidence="5">
    <location>
        <begin position="14"/>
        <end position="201"/>
    </location>
</feature>
<dbReference type="RefSeq" id="WP_203434300.1">
    <property type="nucleotide sequence ID" value="NZ_SMKZ01000125.1"/>
</dbReference>
<comment type="caution">
    <text evidence="6">The sequence shown here is derived from an EMBL/GenBank/DDBJ whole genome shotgun (WGS) entry which is preliminary data.</text>
</comment>
<reference evidence="6 7" key="1">
    <citation type="submission" date="2019-03" db="EMBL/GenBank/DDBJ databases">
        <title>Draft genome sequences of novel Actinobacteria.</title>
        <authorList>
            <person name="Sahin N."/>
            <person name="Ay H."/>
            <person name="Saygin H."/>
        </authorList>
    </citation>
    <scope>NUCLEOTIDE SEQUENCE [LARGE SCALE GENOMIC DNA]</scope>
    <source>
        <strain evidence="6 7">5K138</strain>
    </source>
</reference>
<dbReference type="PANTHER" id="PTHR30290">
    <property type="entry name" value="PERIPLASMIC BINDING COMPONENT OF ABC TRANSPORTER"/>
    <property type="match status" value="1"/>
</dbReference>
<comment type="subcellular location">
    <subcellularLocation>
        <location evidence="1">Cell envelope</location>
    </subcellularLocation>
</comment>
<evidence type="ECO:0000256" key="1">
    <source>
        <dbReference type="ARBA" id="ARBA00004196"/>
    </source>
</evidence>
<evidence type="ECO:0000256" key="3">
    <source>
        <dbReference type="ARBA" id="ARBA00022448"/>
    </source>
</evidence>
<keyword evidence="7" id="KW-1185">Reference proteome</keyword>
<evidence type="ECO:0000313" key="6">
    <source>
        <dbReference type="EMBL" id="TDD93842.1"/>
    </source>
</evidence>
<dbReference type="InParanoid" id="A0A4R5C9Z4"/>
<protein>
    <submittedName>
        <fullName evidence="6">ABC transporter substrate-binding protein</fullName>
    </submittedName>
</protein>
<proteinExistence type="inferred from homology"/>
<dbReference type="InterPro" id="IPR000914">
    <property type="entry name" value="SBP_5_dom"/>
</dbReference>
<dbReference type="AlphaFoldDB" id="A0A4R5C9Z4"/>
<accession>A0A4R5C9Z4</accession>
<dbReference type="GO" id="GO:1904680">
    <property type="term" value="F:peptide transmembrane transporter activity"/>
    <property type="evidence" value="ECO:0007669"/>
    <property type="project" value="TreeGrafter"/>
</dbReference>
<feature type="non-terminal residue" evidence="6">
    <location>
        <position position="1"/>
    </location>
</feature>
<sequence length="202" mass="22344">PEAGFTQTGPASFISTATAVDERTVQLAFTEPTPEGLVLDWMSGFPLVPAASNTPATLETEPSGSGPFLLDTFERDRRLVLTKNPDHWNSEQPRLDEIEVRFFRDDEALVAALEAGDVDSAAYIPPRHAERLESRFTLVQGGGRMDIFFMNGSIPPFDNKALRQAVARAIDRERIIEQVRFGLSEPIYAPFMPSSPAFDPAY</sequence>
<dbReference type="PANTHER" id="PTHR30290:SF10">
    <property type="entry name" value="PERIPLASMIC OLIGOPEPTIDE-BINDING PROTEIN-RELATED"/>
    <property type="match status" value="1"/>
</dbReference>
<evidence type="ECO:0000256" key="2">
    <source>
        <dbReference type="ARBA" id="ARBA00005695"/>
    </source>
</evidence>
<name>A0A4R5C9Z4_9ACTN</name>
<keyword evidence="4" id="KW-0732">Signal</keyword>
<dbReference type="SUPFAM" id="SSF53850">
    <property type="entry name" value="Periplasmic binding protein-like II"/>
    <property type="match status" value="1"/>
</dbReference>
<comment type="similarity">
    <text evidence="2">Belongs to the bacterial solute-binding protein 5 family.</text>
</comment>
<dbReference type="GO" id="GO:0015833">
    <property type="term" value="P:peptide transport"/>
    <property type="evidence" value="ECO:0007669"/>
    <property type="project" value="TreeGrafter"/>
</dbReference>
<dbReference type="Gene3D" id="3.10.105.10">
    <property type="entry name" value="Dipeptide-binding Protein, Domain 3"/>
    <property type="match status" value="1"/>
</dbReference>
<feature type="non-terminal residue" evidence="6">
    <location>
        <position position="202"/>
    </location>
</feature>
<dbReference type="InterPro" id="IPR039424">
    <property type="entry name" value="SBP_5"/>
</dbReference>
<gene>
    <name evidence="6" type="ORF">E1269_32010</name>
</gene>
<organism evidence="6 7">
    <name type="scientific">Jiangella asiatica</name>
    <dbReference type="NCBI Taxonomy" id="2530372"/>
    <lineage>
        <taxon>Bacteria</taxon>
        <taxon>Bacillati</taxon>
        <taxon>Actinomycetota</taxon>
        <taxon>Actinomycetes</taxon>
        <taxon>Jiangellales</taxon>
        <taxon>Jiangellaceae</taxon>
        <taxon>Jiangella</taxon>
    </lineage>
</organism>
<evidence type="ECO:0000259" key="5">
    <source>
        <dbReference type="Pfam" id="PF00496"/>
    </source>
</evidence>
<evidence type="ECO:0000256" key="4">
    <source>
        <dbReference type="ARBA" id="ARBA00022729"/>
    </source>
</evidence>
<dbReference type="GO" id="GO:0030313">
    <property type="term" value="C:cell envelope"/>
    <property type="evidence" value="ECO:0007669"/>
    <property type="project" value="UniProtKB-SubCell"/>
</dbReference>
<evidence type="ECO:0000313" key="7">
    <source>
        <dbReference type="Proteomes" id="UP000294739"/>
    </source>
</evidence>
<dbReference type="Proteomes" id="UP000294739">
    <property type="component" value="Unassembled WGS sequence"/>
</dbReference>